<dbReference type="RefSeq" id="WP_126423465.1">
    <property type="nucleotide sequence ID" value="NZ_AP019367.1"/>
</dbReference>
<gene>
    <name evidence="2" type="ORF">Pcatena_12130</name>
</gene>
<keyword evidence="3" id="KW-1185">Reference proteome</keyword>
<reference evidence="3" key="1">
    <citation type="submission" date="2018-11" db="EMBL/GenBank/DDBJ databases">
        <title>Comparative genomics of Parolsenella catena and Libanicoccus massiliensis: Reclassification of Libanicoccus massiliensis as Parolsenella massiliensis comb. nov.</title>
        <authorList>
            <person name="Sakamoto M."/>
            <person name="Ikeyama N."/>
            <person name="Murakami T."/>
            <person name="Mori H."/>
            <person name="Yuki M."/>
            <person name="Ohkuma M."/>
        </authorList>
    </citation>
    <scope>NUCLEOTIDE SEQUENCE [LARGE SCALE GENOMIC DNA]</scope>
    <source>
        <strain evidence="3">JCM 31932</strain>
    </source>
</reference>
<name>A0A3G9K2G6_9ACTN</name>
<dbReference type="InterPro" id="IPR001173">
    <property type="entry name" value="Glyco_trans_2-like"/>
</dbReference>
<dbReference type="InterPro" id="IPR029044">
    <property type="entry name" value="Nucleotide-diphossugar_trans"/>
</dbReference>
<sequence>MFTKRDHTFVVCAYKENPFLEDTISSLEGQQDVGELMVSTSTPNDHIKDVCRRHGLRLVVNPNPHLAGDDWNYAYRSASTRLVTIAHQDDLYEPNYVSAILDAANADDGSAQIIYTDYYEIRDGSRVDKNALLAIKSLLNAPMLNSHMNGSPFFKRRMLSLGNPVCCPAITYVKPNVPEEPFDTTYINSCDYKTLVDLAAIPGRFVYVPEKLMGHRIYSGSATTKNLHENIRRGEDQEILSMLWPRPIASLINRVYALSEKSNQI</sequence>
<dbReference type="OrthoDB" id="5986178at2"/>
<dbReference type="KEGG" id="pcat:Pcatena_12130"/>
<protein>
    <submittedName>
        <fullName evidence="2">Glycosyl transferase</fullName>
    </submittedName>
</protein>
<dbReference type="EMBL" id="AP019367">
    <property type="protein sequence ID" value="BBH50626.1"/>
    <property type="molecule type" value="Genomic_DNA"/>
</dbReference>
<dbReference type="Proteomes" id="UP000273154">
    <property type="component" value="Chromosome"/>
</dbReference>
<dbReference type="GeneID" id="88849347"/>
<dbReference type="AlphaFoldDB" id="A0A3G9K2G6"/>
<dbReference type="GO" id="GO:0016740">
    <property type="term" value="F:transferase activity"/>
    <property type="evidence" value="ECO:0007669"/>
    <property type="project" value="UniProtKB-KW"/>
</dbReference>
<dbReference type="Gene3D" id="3.90.550.10">
    <property type="entry name" value="Spore Coat Polysaccharide Biosynthesis Protein SpsA, Chain A"/>
    <property type="match status" value="1"/>
</dbReference>
<organism evidence="2 3">
    <name type="scientific">Parolsenella catena</name>
    <dbReference type="NCBI Taxonomy" id="2003188"/>
    <lineage>
        <taxon>Bacteria</taxon>
        <taxon>Bacillati</taxon>
        <taxon>Actinomycetota</taxon>
        <taxon>Coriobacteriia</taxon>
        <taxon>Coriobacteriales</taxon>
        <taxon>Atopobiaceae</taxon>
        <taxon>Parolsenella</taxon>
    </lineage>
</organism>
<dbReference type="Pfam" id="PF00535">
    <property type="entry name" value="Glycos_transf_2"/>
    <property type="match status" value="1"/>
</dbReference>
<dbReference type="CDD" id="cd00761">
    <property type="entry name" value="Glyco_tranf_GTA_type"/>
    <property type="match status" value="1"/>
</dbReference>
<evidence type="ECO:0000313" key="2">
    <source>
        <dbReference type="EMBL" id="BBH50626.1"/>
    </source>
</evidence>
<dbReference type="SUPFAM" id="SSF53448">
    <property type="entry name" value="Nucleotide-diphospho-sugar transferases"/>
    <property type="match status" value="1"/>
</dbReference>
<feature type="domain" description="Glycosyltransferase 2-like" evidence="1">
    <location>
        <begin position="9"/>
        <end position="146"/>
    </location>
</feature>
<evidence type="ECO:0000259" key="1">
    <source>
        <dbReference type="Pfam" id="PF00535"/>
    </source>
</evidence>
<accession>A0A3G9K2G6</accession>
<proteinExistence type="predicted"/>
<evidence type="ECO:0000313" key="3">
    <source>
        <dbReference type="Proteomes" id="UP000273154"/>
    </source>
</evidence>
<keyword evidence="2" id="KW-0808">Transferase</keyword>